<protein>
    <recommendedName>
        <fullName evidence="3">Molybdopterin-guanine dinucleotide biosynthesis protein A</fullName>
    </recommendedName>
</protein>
<keyword evidence="2" id="KW-1185">Reference proteome</keyword>
<accession>A0ABR5W644</accession>
<evidence type="ECO:0000313" key="2">
    <source>
        <dbReference type="Proteomes" id="UP000075609"/>
    </source>
</evidence>
<proteinExistence type="predicted"/>
<evidence type="ECO:0008006" key="3">
    <source>
        <dbReference type="Google" id="ProtNLM"/>
    </source>
</evidence>
<gene>
    <name evidence="1" type="ORF">ATY35_20830</name>
</gene>
<evidence type="ECO:0000313" key="1">
    <source>
        <dbReference type="EMBL" id="KYN90693.1"/>
    </source>
</evidence>
<reference evidence="1 2" key="1">
    <citation type="submission" date="2015-12" db="EMBL/GenBank/DDBJ databases">
        <authorList>
            <person name="Tarr C.L."/>
            <person name="Gladney L.M."/>
        </authorList>
    </citation>
    <scope>NUCLEOTIDE SEQUENCE [LARGE SCALE GENOMIC DNA]</scope>
    <source>
        <strain evidence="1 2">1048-83</strain>
    </source>
</reference>
<organism evidence="1 2">
    <name type="scientific">Vibrio cidicii</name>
    <dbReference type="NCBI Taxonomy" id="1763883"/>
    <lineage>
        <taxon>Bacteria</taxon>
        <taxon>Pseudomonadati</taxon>
        <taxon>Pseudomonadota</taxon>
        <taxon>Gammaproteobacteria</taxon>
        <taxon>Vibrionales</taxon>
        <taxon>Vibrionaceae</taxon>
        <taxon>Vibrio</taxon>
    </lineage>
</organism>
<dbReference type="EMBL" id="LOBP01000034">
    <property type="protein sequence ID" value="KYN90693.1"/>
    <property type="molecule type" value="Genomic_DNA"/>
</dbReference>
<dbReference type="Proteomes" id="UP000075609">
    <property type="component" value="Unassembled WGS sequence"/>
</dbReference>
<sequence length="77" mass="8611">MDDGNFTVELKCLFCDCPLEGEPDQEFSSGDLIKCQNCNELNDYDALLDVAAEEGLAIVQAHLDDHLKKTFGKLFKK</sequence>
<dbReference type="RefSeq" id="WP_061899094.1">
    <property type="nucleotide sequence ID" value="NZ_CAXYEW010000103.1"/>
</dbReference>
<comment type="caution">
    <text evidence="1">The sequence shown here is derived from an EMBL/GenBank/DDBJ whole genome shotgun (WGS) entry which is preliminary data.</text>
</comment>
<name>A0ABR5W644_9VIBR</name>